<dbReference type="GO" id="GO:1902758">
    <property type="term" value="P:bis(molybdopterin guanine dinucleotide)molybdenum biosynthetic process"/>
    <property type="evidence" value="ECO:0007669"/>
    <property type="project" value="TreeGrafter"/>
</dbReference>
<feature type="binding site" evidence="8">
    <location>
        <position position="100"/>
    </location>
    <ligand>
        <name>GTP</name>
        <dbReference type="ChEBI" id="CHEBI:37565"/>
    </ligand>
</feature>
<accession>A0A1C3JY24</accession>
<evidence type="ECO:0000256" key="7">
    <source>
        <dbReference type="ARBA" id="ARBA00023150"/>
    </source>
</evidence>
<comment type="catalytic activity">
    <reaction evidence="8">
        <text>Mo-molybdopterin + GTP + H(+) = Mo-molybdopterin guanine dinucleotide + diphosphate</text>
        <dbReference type="Rhea" id="RHEA:34243"/>
        <dbReference type="ChEBI" id="CHEBI:15378"/>
        <dbReference type="ChEBI" id="CHEBI:33019"/>
        <dbReference type="ChEBI" id="CHEBI:37565"/>
        <dbReference type="ChEBI" id="CHEBI:71302"/>
        <dbReference type="ChEBI" id="CHEBI:71310"/>
        <dbReference type="EC" id="2.7.7.77"/>
    </reaction>
</comment>
<feature type="binding site" evidence="8">
    <location>
        <position position="69"/>
    </location>
    <ligand>
        <name>GTP</name>
        <dbReference type="ChEBI" id="CHEBI:37565"/>
    </ligand>
</feature>
<comment type="caution">
    <text evidence="8">Lacks conserved residue(s) required for the propagation of feature annotation.</text>
</comment>
<evidence type="ECO:0000259" key="9">
    <source>
        <dbReference type="Pfam" id="PF12804"/>
    </source>
</evidence>
<comment type="domain">
    <text evidence="8">The N-terminal domain determines nucleotide recognition and specific binding, while the C-terminal domain determines the specific binding to the target protein.</text>
</comment>
<dbReference type="GO" id="GO:0046872">
    <property type="term" value="F:metal ion binding"/>
    <property type="evidence" value="ECO:0007669"/>
    <property type="project" value="UniProtKB-KW"/>
</dbReference>
<dbReference type="Proteomes" id="UP000078558">
    <property type="component" value="Chromosome I"/>
</dbReference>
<comment type="similarity">
    <text evidence="8">Belongs to the MobA family.</text>
</comment>
<dbReference type="HAMAP" id="MF_00316">
    <property type="entry name" value="MobA"/>
    <property type="match status" value="1"/>
</dbReference>
<keyword evidence="7 8" id="KW-0501">Molybdenum cofactor biosynthesis</keyword>
<dbReference type="PANTHER" id="PTHR19136:SF81">
    <property type="entry name" value="MOLYBDENUM COFACTOR GUANYLYLTRANSFERASE"/>
    <property type="match status" value="1"/>
</dbReference>
<keyword evidence="3 8" id="KW-0479">Metal-binding</keyword>
<evidence type="ECO:0000313" key="10">
    <source>
        <dbReference type="EMBL" id="SBT24163.1"/>
    </source>
</evidence>
<keyword evidence="4 8" id="KW-0547">Nucleotide-binding</keyword>
<dbReference type="InterPro" id="IPR025877">
    <property type="entry name" value="MobA-like_NTP_Trfase"/>
</dbReference>
<feature type="binding site" evidence="8">
    <location>
        <position position="23"/>
    </location>
    <ligand>
        <name>GTP</name>
        <dbReference type="ChEBI" id="CHEBI:37565"/>
    </ligand>
</feature>
<keyword evidence="5 8" id="KW-0460">Magnesium</keyword>
<keyword evidence="2 8" id="KW-0808">Transferase</keyword>
<dbReference type="CDD" id="cd02503">
    <property type="entry name" value="MobA"/>
    <property type="match status" value="1"/>
</dbReference>
<dbReference type="OrthoDB" id="9788394at2"/>
<comment type="cofactor">
    <cofactor evidence="8">
        <name>Mg(2+)</name>
        <dbReference type="ChEBI" id="CHEBI:18420"/>
    </cofactor>
</comment>
<sequence length="192" mass="20249">MRETLTGLILAGGQGLRMGARDKGLLAWRGQPLVAHVCAGLRPQVDGLLISANRNLADYAAYGTVVPDDPVLGSYQGPLAGLASALPVAPAGWVLTWACDMPRVPADLASRLLQAAQAAHAPLAVAATQGRWQPVCMLAATTLLPGLLDYLSRGERRVQGWLREAGAVAMDFDDQAEAFDNLNTPEDLAREG</sequence>
<dbReference type="EMBL" id="FLRC01000006">
    <property type="protein sequence ID" value="SBT24163.1"/>
    <property type="molecule type" value="Genomic_DNA"/>
</dbReference>
<reference evidence="11 12" key="2">
    <citation type="submission" date="2017-08" db="EMBL/GenBank/DDBJ databases">
        <authorList>
            <person name="de Groot N.N."/>
        </authorList>
    </citation>
    <scope>NUCLEOTIDE SEQUENCE [LARGE SCALE GENOMIC DNA]</scope>
    <source>
        <strain evidence="11">Orrdi1</strain>
    </source>
</reference>
<dbReference type="EC" id="2.7.7.77" evidence="8"/>
<evidence type="ECO:0000313" key="11">
    <source>
        <dbReference type="EMBL" id="SOE51387.1"/>
    </source>
</evidence>
<keyword evidence="6 8" id="KW-0342">GTP-binding</keyword>
<evidence type="ECO:0000256" key="6">
    <source>
        <dbReference type="ARBA" id="ARBA00023134"/>
    </source>
</evidence>
<dbReference type="AlphaFoldDB" id="A0A1C3JY24"/>
<comment type="subcellular location">
    <subcellularLocation>
        <location evidence="8">Cytoplasm</location>
    </subcellularLocation>
</comment>
<evidence type="ECO:0000256" key="3">
    <source>
        <dbReference type="ARBA" id="ARBA00022723"/>
    </source>
</evidence>
<gene>
    <name evidence="8" type="primary">mobA</name>
    <name evidence="10" type="ORF">ODI_02251</name>
    <name evidence="11" type="ORF">ODI_R3404</name>
</gene>
<evidence type="ECO:0000256" key="5">
    <source>
        <dbReference type="ARBA" id="ARBA00022842"/>
    </source>
</evidence>
<dbReference type="NCBIfam" id="TIGR02665">
    <property type="entry name" value="molyb_mobA"/>
    <property type="match status" value="1"/>
</dbReference>
<organism evidence="10 12">
    <name type="scientific">Orrella dioscoreae</name>
    <dbReference type="NCBI Taxonomy" id="1851544"/>
    <lineage>
        <taxon>Bacteria</taxon>
        <taxon>Pseudomonadati</taxon>
        <taxon>Pseudomonadota</taxon>
        <taxon>Betaproteobacteria</taxon>
        <taxon>Burkholderiales</taxon>
        <taxon>Alcaligenaceae</taxon>
        <taxon>Orrella</taxon>
    </lineage>
</organism>
<feature type="domain" description="MobA-like NTP transferase" evidence="9">
    <location>
        <begin position="7"/>
        <end position="163"/>
    </location>
</feature>
<dbReference type="Pfam" id="PF12804">
    <property type="entry name" value="NTP_transf_3"/>
    <property type="match status" value="1"/>
</dbReference>
<dbReference type="Gene3D" id="3.90.550.10">
    <property type="entry name" value="Spore Coat Polysaccharide Biosynthesis Protein SpsA, Chain A"/>
    <property type="match status" value="1"/>
</dbReference>
<comment type="function">
    <text evidence="8">Transfers a GMP moiety from GTP to Mo-molybdopterin (Mo-MPT) cofactor (Moco or molybdenum cofactor) to form Mo-molybdopterin guanine dinucleotide (Mo-MGD) cofactor.</text>
</comment>
<keyword evidence="1 8" id="KW-0963">Cytoplasm</keyword>
<dbReference type="KEGG" id="odi:ODI_R3404"/>
<dbReference type="GO" id="GO:0061603">
    <property type="term" value="F:molybdenum cofactor guanylyltransferase activity"/>
    <property type="evidence" value="ECO:0007669"/>
    <property type="project" value="UniProtKB-EC"/>
</dbReference>
<evidence type="ECO:0000313" key="12">
    <source>
        <dbReference type="Proteomes" id="UP000078558"/>
    </source>
</evidence>
<feature type="binding site" evidence="8">
    <location>
        <position position="100"/>
    </location>
    <ligand>
        <name>Mg(2+)</name>
        <dbReference type="ChEBI" id="CHEBI:18420"/>
    </ligand>
</feature>
<dbReference type="RefSeq" id="WP_067750068.1">
    <property type="nucleotide sequence ID" value="NZ_LT907988.1"/>
</dbReference>
<keyword evidence="12" id="KW-1185">Reference proteome</keyword>
<evidence type="ECO:0000256" key="8">
    <source>
        <dbReference type="HAMAP-Rule" id="MF_00316"/>
    </source>
</evidence>
<dbReference type="SUPFAM" id="SSF53448">
    <property type="entry name" value="Nucleotide-diphospho-sugar transferases"/>
    <property type="match status" value="1"/>
</dbReference>
<evidence type="ECO:0000256" key="4">
    <source>
        <dbReference type="ARBA" id="ARBA00022741"/>
    </source>
</evidence>
<name>A0A1C3JY24_9BURK</name>
<protein>
    <recommendedName>
        <fullName evidence="8">Molybdenum cofactor guanylyltransferase</fullName>
        <shortName evidence="8">MoCo guanylyltransferase</shortName>
        <ecNumber evidence="8">2.7.7.77</ecNumber>
    </recommendedName>
    <alternativeName>
        <fullName evidence="8">GTP:molybdopterin guanylyltransferase</fullName>
    </alternativeName>
    <alternativeName>
        <fullName evidence="8">Mo-MPT guanylyltransferase</fullName>
    </alternativeName>
    <alternativeName>
        <fullName evidence="8">Molybdopterin guanylyltransferase</fullName>
    </alternativeName>
    <alternativeName>
        <fullName evidence="8">Molybdopterin-guanine dinucleotide synthase</fullName>
        <shortName evidence="8">MGD synthase</shortName>
    </alternativeName>
</protein>
<dbReference type="InterPro" id="IPR029044">
    <property type="entry name" value="Nucleotide-diphossugar_trans"/>
</dbReference>
<dbReference type="EMBL" id="LT907988">
    <property type="protein sequence ID" value="SOE51387.1"/>
    <property type="molecule type" value="Genomic_DNA"/>
</dbReference>
<feature type="binding site" evidence="8">
    <location>
        <begin position="10"/>
        <end position="12"/>
    </location>
    <ligand>
        <name>GTP</name>
        <dbReference type="ChEBI" id="CHEBI:37565"/>
    </ligand>
</feature>
<evidence type="ECO:0000256" key="2">
    <source>
        <dbReference type="ARBA" id="ARBA00022679"/>
    </source>
</evidence>
<dbReference type="InterPro" id="IPR013482">
    <property type="entry name" value="Molybde_CF_guanTrfase"/>
</dbReference>
<dbReference type="PANTHER" id="PTHR19136">
    <property type="entry name" value="MOLYBDENUM COFACTOR GUANYLYLTRANSFERASE"/>
    <property type="match status" value="1"/>
</dbReference>
<evidence type="ECO:0000256" key="1">
    <source>
        <dbReference type="ARBA" id="ARBA00022490"/>
    </source>
</evidence>
<reference evidence="10 12" key="1">
    <citation type="submission" date="2016-06" db="EMBL/GenBank/DDBJ databases">
        <authorList>
            <person name="Kjaerup R.B."/>
            <person name="Dalgaard T.S."/>
            <person name="Juul-Madsen H.R."/>
        </authorList>
    </citation>
    <scope>NUCLEOTIDE SEQUENCE [LARGE SCALE GENOMIC DNA]</scope>
    <source>
        <strain evidence="10">Orrdi1</strain>
    </source>
</reference>
<dbReference type="GO" id="GO:0005525">
    <property type="term" value="F:GTP binding"/>
    <property type="evidence" value="ECO:0007669"/>
    <property type="project" value="UniProtKB-UniRule"/>
</dbReference>
<dbReference type="GO" id="GO:0005737">
    <property type="term" value="C:cytoplasm"/>
    <property type="evidence" value="ECO:0007669"/>
    <property type="project" value="UniProtKB-SubCell"/>
</dbReference>
<comment type="subunit">
    <text evidence="8">Monomer.</text>
</comment>
<dbReference type="STRING" id="1851544.ODI_02251"/>
<proteinExistence type="inferred from homology"/>